<evidence type="ECO:0000256" key="7">
    <source>
        <dbReference type="SAM" id="Coils"/>
    </source>
</evidence>
<evidence type="ECO:0000256" key="8">
    <source>
        <dbReference type="SAM" id="MobiDB-lite"/>
    </source>
</evidence>
<evidence type="ECO:0000313" key="10">
    <source>
        <dbReference type="EMBL" id="KAK2071496.1"/>
    </source>
</evidence>
<feature type="domain" description="BSD" evidence="9">
    <location>
        <begin position="230"/>
        <end position="283"/>
    </location>
</feature>
<dbReference type="EMBL" id="JAQQPM010000005">
    <property type="protein sequence ID" value="KAK2071496.1"/>
    <property type="molecule type" value="Genomic_DNA"/>
</dbReference>
<comment type="similarity">
    <text evidence="2">Belongs to the TFB1 family.</text>
</comment>
<dbReference type="InterPro" id="IPR027079">
    <property type="entry name" value="Tfb1/GTF2H1"/>
</dbReference>
<proteinExistence type="inferred from homology"/>
<keyword evidence="5" id="KW-0804">Transcription</keyword>
<organism evidence="10 11">
    <name type="scientific">Phyllachora maydis</name>
    <dbReference type="NCBI Taxonomy" id="1825666"/>
    <lineage>
        <taxon>Eukaryota</taxon>
        <taxon>Fungi</taxon>
        <taxon>Dikarya</taxon>
        <taxon>Ascomycota</taxon>
        <taxon>Pezizomycotina</taxon>
        <taxon>Sordariomycetes</taxon>
        <taxon>Sordariomycetidae</taxon>
        <taxon>Phyllachorales</taxon>
        <taxon>Phyllachoraceae</taxon>
        <taxon>Phyllachora</taxon>
    </lineage>
</organism>
<dbReference type="InterPro" id="IPR013876">
    <property type="entry name" value="TFIIH_BTF_p62_N"/>
</dbReference>
<feature type="region of interest" description="Disordered" evidence="8">
    <location>
        <begin position="106"/>
        <end position="140"/>
    </location>
</feature>
<evidence type="ECO:0000256" key="2">
    <source>
        <dbReference type="ARBA" id="ARBA00009448"/>
    </source>
</evidence>
<evidence type="ECO:0000256" key="5">
    <source>
        <dbReference type="ARBA" id="ARBA00023163"/>
    </source>
</evidence>
<dbReference type="InterPro" id="IPR011993">
    <property type="entry name" value="PH-like_dom_sf"/>
</dbReference>
<comment type="subcellular location">
    <subcellularLocation>
        <location evidence="1">Nucleus</location>
    </subcellularLocation>
</comment>
<dbReference type="InterPro" id="IPR005607">
    <property type="entry name" value="BSD_dom"/>
</dbReference>
<name>A0AAD9I5D2_9PEZI</name>
<keyword evidence="6" id="KW-0539">Nucleus</keyword>
<dbReference type="Proteomes" id="UP001217918">
    <property type="component" value="Unassembled WGS sequence"/>
</dbReference>
<dbReference type="SUPFAM" id="SSF50729">
    <property type="entry name" value="PH domain-like"/>
    <property type="match status" value="1"/>
</dbReference>
<keyword evidence="3" id="KW-0677">Repeat</keyword>
<feature type="region of interest" description="Disordered" evidence="8">
    <location>
        <begin position="478"/>
        <end position="529"/>
    </location>
</feature>
<dbReference type="GO" id="GO:0006351">
    <property type="term" value="P:DNA-templated transcription"/>
    <property type="evidence" value="ECO:0007669"/>
    <property type="project" value="InterPro"/>
</dbReference>
<evidence type="ECO:0000256" key="3">
    <source>
        <dbReference type="ARBA" id="ARBA00022737"/>
    </source>
</evidence>
<keyword evidence="7" id="KW-0175">Coiled coil</keyword>
<feature type="region of interest" description="Disordered" evidence="8">
    <location>
        <begin position="381"/>
        <end position="401"/>
    </location>
</feature>
<evidence type="ECO:0000256" key="6">
    <source>
        <dbReference type="ARBA" id="ARBA00023242"/>
    </source>
</evidence>
<protein>
    <recommendedName>
        <fullName evidence="9">BSD domain-containing protein</fullName>
    </recommendedName>
</protein>
<sequence length="680" mass="72948">MDKVPKGATLYKKKEGILTLSGDFGALTWTPSPATGPPTLSIAVPNITNLQQTPDTAAKVFLKILEKPRGGSGDPVSYLFQFTSPDKARAEAKAVTTLLSNLIKGQADPSSSLRKPAEGDGASADAGPDGVGGPGVVSGPASRAPAAVKWLDDTTLMGNAELQASLVAKDQRLRQTFEDAKATKPASVSDTLFATQFWSTRVGLLRAHAIEETQRQGAYNVLAAVKPQTVDDRLRLNLSVQNIIMLFEHFPLVKQLYNENVLPNKLDESKFWERFFNSRLSRRLKGERVGDDDHADALFDRYSEVDNLALLGGRAALSRIAARQAMPHALDLEGNEENKGGFKGGNRPDVEMRAGRHQKTVSALNRLSEIIIAAAAPIDRVHDPSEPAAGGASANAADHPGLDEDTMRAVALRDLGPDPAPPGLALHVKDQSRLLRQRAAEDDPDSEAAALARVYAQQDPADVLFLVTADMDTLEEDGAGGLDIRHGIGVDDDSDSDGDGDGDAGPDGGGGGGGATRQPHVGSRAARMAARRQLLDGMKKRRVEFLHTGSADDAASPMGIPAEIAQRCSVTNATTGEFLKQFWRTLLHADRARSRDDELACHAEALRKCRERIRGLADEAEAEHVRAKQEMVAVVKEHYKRTRTKIKPPPVGGGREAVMALFEATLTSLNLGLERYDKGA</sequence>
<dbReference type="Pfam" id="PF08567">
    <property type="entry name" value="PH_TFIIH"/>
    <property type="match status" value="1"/>
</dbReference>
<feature type="compositionally biased region" description="Acidic residues" evidence="8">
    <location>
        <begin position="490"/>
        <end position="504"/>
    </location>
</feature>
<dbReference type="GO" id="GO:0000439">
    <property type="term" value="C:transcription factor TFIIH core complex"/>
    <property type="evidence" value="ECO:0007669"/>
    <property type="project" value="InterPro"/>
</dbReference>
<comment type="caution">
    <text evidence="10">The sequence shown here is derived from an EMBL/GenBank/DDBJ whole genome shotgun (WGS) entry which is preliminary data.</text>
</comment>
<feature type="coiled-coil region" evidence="7">
    <location>
        <begin position="603"/>
        <end position="637"/>
    </location>
</feature>
<evidence type="ECO:0000259" key="9">
    <source>
        <dbReference type="PROSITE" id="PS50858"/>
    </source>
</evidence>
<dbReference type="SMART" id="SM00751">
    <property type="entry name" value="BSD"/>
    <property type="match status" value="2"/>
</dbReference>
<evidence type="ECO:0000313" key="11">
    <source>
        <dbReference type="Proteomes" id="UP001217918"/>
    </source>
</evidence>
<keyword evidence="11" id="KW-1185">Reference proteome</keyword>
<dbReference type="GO" id="GO:0006289">
    <property type="term" value="P:nucleotide-excision repair"/>
    <property type="evidence" value="ECO:0007669"/>
    <property type="project" value="InterPro"/>
</dbReference>
<feature type="compositionally biased region" description="Low complexity" evidence="8">
    <location>
        <begin position="119"/>
        <end position="128"/>
    </location>
</feature>
<feature type="compositionally biased region" description="Gly residues" evidence="8">
    <location>
        <begin position="505"/>
        <end position="515"/>
    </location>
</feature>
<evidence type="ECO:0000256" key="1">
    <source>
        <dbReference type="ARBA" id="ARBA00004123"/>
    </source>
</evidence>
<dbReference type="CDD" id="cd13229">
    <property type="entry name" value="PH_TFIIH"/>
    <property type="match status" value="1"/>
</dbReference>
<dbReference type="Pfam" id="PF03909">
    <property type="entry name" value="BSD"/>
    <property type="match status" value="2"/>
</dbReference>
<dbReference type="AlphaFoldDB" id="A0AAD9I5D2"/>
<evidence type="ECO:0000256" key="4">
    <source>
        <dbReference type="ARBA" id="ARBA00023015"/>
    </source>
</evidence>
<feature type="compositionally biased region" description="Low complexity" evidence="8">
    <location>
        <begin position="388"/>
        <end position="397"/>
    </location>
</feature>
<gene>
    <name evidence="10" type="ORF">P8C59_005915</name>
</gene>
<dbReference type="PROSITE" id="PS50858">
    <property type="entry name" value="BSD"/>
    <property type="match status" value="1"/>
</dbReference>
<accession>A0AAD9I5D2</accession>
<dbReference type="PANTHER" id="PTHR12856">
    <property type="entry name" value="TRANSCRIPTION INITIATION FACTOR IIH-RELATED"/>
    <property type="match status" value="1"/>
</dbReference>
<reference evidence="10" key="1">
    <citation type="journal article" date="2023" name="Mol. Plant Microbe Interact.">
        <title>Elucidating the Obligate Nature and Biological Capacity of an Invasive Fungal Corn Pathogen.</title>
        <authorList>
            <person name="MacCready J.S."/>
            <person name="Roggenkamp E.M."/>
            <person name="Gdanetz K."/>
            <person name="Chilvers M.I."/>
        </authorList>
    </citation>
    <scope>NUCLEOTIDE SEQUENCE</scope>
    <source>
        <strain evidence="10">PM02</strain>
    </source>
</reference>
<keyword evidence="4" id="KW-0805">Transcription regulation</keyword>
<dbReference type="Gene3D" id="2.30.29.30">
    <property type="entry name" value="Pleckstrin-homology domain (PH domain)/Phosphotyrosine-binding domain (PTB)"/>
    <property type="match status" value="1"/>
</dbReference>